<organism evidence="3 4">
    <name type="scientific">Streptomyces mexicanus</name>
    <dbReference type="NCBI Taxonomy" id="178566"/>
    <lineage>
        <taxon>Bacteria</taxon>
        <taxon>Bacillati</taxon>
        <taxon>Actinomycetota</taxon>
        <taxon>Actinomycetes</taxon>
        <taxon>Kitasatosporales</taxon>
        <taxon>Streptomycetaceae</taxon>
        <taxon>Streptomyces</taxon>
    </lineage>
</organism>
<dbReference type="RefSeq" id="WP_159665709.1">
    <property type="nucleotide sequence ID" value="NZ_JACMHY010000022.1"/>
</dbReference>
<evidence type="ECO:0000313" key="3">
    <source>
        <dbReference type="EMBL" id="MBC2869803.1"/>
    </source>
</evidence>
<dbReference type="PANTHER" id="PTHR46696">
    <property type="entry name" value="P450, PUTATIVE (EUROFUNG)-RELATED"/>
    <property type="match status" value="1"/>
</dbReference>
<dbReference type="GO" id="GO:0005506">
    <property type="term" value="F:iron ion binding"/>
    <property type="evidence" value="ECO:0007669"/>
    <property type="project" value="InterPro"/>
</dbReference>
<reference evidence="3 4" key="1">
    <citation type="submission" date="2020-08" db="EMBL/GenBank/DDBJ databases">
        <title>Whole-Genome Sequence of French Clinical Streptomyces mexicanus Strain Q0842.</title>
        <authorList>
            <person name="Boxberger M."/>
            <person name="La Scola B."/>
        </authorList>
    </citation>
    <scope>NUCLEOTIDE SEQUENCE [LARGE SCALE GENOMIC DNA]</scope>
    <source>
        <strain evidence="3 4">Marseille-Q0842</strain>
    </source>
</reference>
<dbReference type="PRINTS" id="PR00359">
    <property type="entry name" value="BP450"/>
</dbReference>
<gene>
    <name evidence="3" type="ORF">H1R13_34085</name>
</gene>
<protein>
    <submittedName>
        <fullName evidence="3">Cytochrome P450</fullName>
    </submittedName>
</protein>
<dbReference type="EMBL" id="JACMHY010000022">
    <property type="protein sequence ID" value="MBC2869803.1"/>
    <property type="molecule type" value="Genomic_DNA"/>
</dbReference>
<comment type="caution">
    <text evidence="3">The sequence shown here is derived from an EMBL/GenBank/DDBJ whole genome shotgun (WGS) entry which is preliminary data.</text>
</comment>
<dbReference type="PANTHER" id="PTHR46696:SF1">
    <property type="entry name" value="CYTOCHROME P450 YJIB-RELATED"/>
    <property type="match status" value="1"/>
</dbReference>
<dbReference type="AlphaFoldDB" id="A0A7X1IB03"/>
<comment type="similarity">
    <text evidence="1">Belongs to the cytochrome P450 family.</text>
</comment>
<proteinExistence type="inferred from homology"/>
<dbReference type="SUPFAM" id="SSF48264">
    <property type="entry name" value="Cytochrome P450"/>
    <property type="match status" value="1"/>
</dbReference>
<dbReference type="GO" id="GO:0020037">
    <property type="term" value="F:heme binding"/>
    <property type="evidence" value="ECO:0007669"/>
    <property type="project" value="InterPro"/>
</dbReference>
<feature type="region of interest" description="Disordered" evidence="2">
    <location>
        <begin position="404"/>
        <end position="438"/>
    </location>
</feature>
<evidence type="ECO:0000256" key="2">
    <source>
        <dbReference type="SAM" id="MobiDB-lite"/>
    </source>
</evidence>
<feature type="compositionally biased region" description="Low complexity" evidence="2">
    <location>
        <begin position="404"/>
        <end position="436"/>
    </location>
</feature>
<dbReference type="OrthoDB" id="4133219at2"/>
<dbReference type="GO" id="GO:0016705">
    <property type="term" value="F:oxidoreductase activity, acting on paired donors, with incorporation or reduction of molecular oxygen"/>
    <property type="evidence" value="ECO:0007669"/>
    <property type="project" value="InterPro"/>
</dbReference>
<name>A0A7X1IB03_9ACTN</name>
<accession>A0A7X1IB03</accession>
<evidence type="ECO:0000313" key="4">
    <source>
        <dbReference type="Proteomes" id="UP000517694"/>
    </source>
</evidence>
<evidence type="ECO:0000256" key="1">
    <source>
        <dbReference type="ARBA" id="ARBA00010617"/>
    </source>
</evidence>
<dbReference type="InterPro" id="IPR002397">
    <property type="entry name" value="Cyt_P450_B"/>
</dbReference>
<dbReference type="Proteomes" id="UP000517694">
    <property type="component" value="Unassembled WGS sequence"/>
</dbReference>
<dbReference type="InterPro" id="IPR017972">
    <property type="entry name" value="Cyt_P450_CS"/>
</dbReference>
<sequence length="453" mass="48497">MEHRPDIQGPPAGCPAHGNTQLYGSQFGADPDGHYAYLRSLGPSAPVDVAPGVEVELVTSYEAAKWILQNPATFVRDSRRWNALKEGRIPQDSPALPMMGYRPNALFSDGAAHGRLREAVTDSLAHISSLQLGRQTRQSADYLISRFSSDRLGEAELMAEYAQPLPLLVFSDLFGCPPEIGDRVITGITGIFAGTVGADEVLGEALAELIALKHRRPGDDVTTRLMQHSAQLTDEEVLHQLVTLLSGGTAPLTGAIGTASALMIGEDWQADRPVEDAVTQVLWNYAPIANYAGHYPTQDVELGGRVLRANNPVLISFAAANTDPQLAEHREQLSAKAHLAFGAGPHACPAKDPALTIAVAAVESLLNRLPDVEARVPLKDLNWVPAPWSRVLVELPVRFTPRTVTPTPASTPAPQATASAPADADTTRRTSSAAAAKPKPGLWSKFLAWTRGE</sequence>
<dbReference type="PROSITE" id="PS00086">
    <property type="entry name" value="CYTOCHROME_P450"/>
    <property type="match status" value="1"/>
</dbReference>
<keyword evidence="4" id="KW-1185">Reference proteome</keyword>
<dbReference type="InterPro" id="IPR036396">
    <property type="entry name" value="Cyt_P450_sf"/>
</dbReference>
<dbReference type="GO" id="GO:0004497">
    <property type="term" value="F:monooxygenase activity"/>
    <property type="evidence" value="ECO:0007669"/>
    <property type="project" value="InterPro"/>
</dbReference>
<dbReference type="Gene3D" id="1.10.630.10">
    <property type="entry name" value="Cytochrome P450"/>
    <property type="match status" value="1"/>
</dbReference>